<keyword evidence="4" id="KW-1185">Reference proteome</keyword>
<feature type="chain" id="PRO_5026122633" evidence="1">
    <location>
        <begin position="22"/>
        <end position="466"/>
    </location>
</feature>
<name>A0A6G7ZMY8_9SPHN</name>
<dbReference type="InterPro" id="IPR001466">
    <property type="entry name" value="Beta-lactam-related"/>
</dbReference>
<dbReference type="EMBL" id="CP049871">
    <property type="protein sequence ID" value="QIL02288.1"/>
    <property type="molecule type" value="Genomic_DNA"/>
</dbReference>
<dbReference type="RefSeq" id="WP_166093802.1">
    <property type="nucleotide sequence ID" value="NZ_CP049871.1"/>
</dbReference>
<dbReference type="Gene3D" id="3.40.710.10">
    <property type="entry name" value="DD-peptidase/beta-lactamase superfamily"/>
    <property type="match status" value="1"/>
</dbReference>
<feature type="signal peptide" evidence="1">
    <location>
        <begin position="1"/>
        <end position="21"/>
    </location>
</feature>
<dbReference type="PANTHER" id="PTHR46825">
    <property type="entry name" value="D-ALANYL-D-ALANINE-CARBOXYPEPTIDASE/ENDOPEPTIDASE AMPH"/>
    <property type="match status" value="1"/>
</dbReference>
<dbReference type="Pfam" id="PF00144">
    <property type="entry name" value="Beta-lactamase"/>
    <property type="match status" value="1"/>
</dbReference>
<organism evidence="3 4">
    <name type="scientific">Sphingomonas sinipercae</name>
    <dbReference type="NCBI Taxonomy" id="2714944"/>
    <lineage>
        <taxon>Bacteria</taxon>
        <taxon>Pseudomonadati</taxon>
        <taxon>Pseudomonadota</taxon>
        <taxon>Alphaproteobacteria</taxon>
        <taxon>Sphingomonadales</taxon>
        <taxon>Sphingomonadaceae</taxon>
        <taxon>Sphingomonas</taxon>
    </lineage>
</organism>
<evidence type="ECO:0000313" key="4">
    <source>
        <dbReference type="Proteomes" id="UP000502502"/>
    </source>
</evidence>
<feature type="domain" description="Beta-lactamase-related" evidence="2">
    <location>
        <begin position="32"/>
        <end position="353"/>
    </location>
</feature>
<evidence type="ECO:0000259" key="2">
    <source>
        <dbReference type="Pfam" id="PF00144"/>
    </source>
</evidence>
<accession>A0A6G7ZMY8</accession>
<dbReference type="KEGG" id="ssin:G7078_05450"/>
<dbReference type="InterPro" id="IPR050491">
    <property type="entry name" value="AmpC-like"/>
</dbReference>
<dbReference type="AlphaFoldDB" id="A0A6G7ZMY8"/>
<keyword evidence="1" id="KW-0732">Signal</keyword>
<protein>
    <submittedName>
        <fullName evidence="3">Beta-lactamase family protein</fullName>
    </submittedName>
</protein>
<sequence>MSKITIAFALAAAAFAAPANAQPLSAAEIARIDQAVTRHLAETSVPSASIAVVRDGKIVLAKAYGKANEGLPASPALPYQIASISKQFTAMALLLLEDDGKLDLDDTVSKYLPNISGGDQITLRQLLSHTSGLQDYWPQDYSFAAMARPTTPQAIADRWAKKPLDFQPGEQWQYSNTGYVVAGMIAEKVSGEPLLQFMKRRLFDPAGMASVISQDDAVGRRFPSGYGRNALGPVRPVVVPGRGWLYAAGELSMTAEDLAKWDIARLNRSLVPADDWAEQETTIKLNSGVDSNYGLGVFARDANGRRVIAHGGEAVGFLSNNAVYPRERAAIVVLTNSWSGGASGRIARDLAAIVLPAPPADQASVTAAARARTLLDQLASGRVDRSLLTENANYYFTPQALADYRASLAPLGTPTALEPRGSPTLRGGFAIQGYTIKYPTRTLDLSTFYEPGGRGRIEQFLITPGE</sequence>
<dbReference type="InterPro" id="IPR012338">
    <property type="entry name" value="Beta-lactam/transpept-like"/>
</dbReference>
<gene>
    <name evidence="3" type="ORF">G7078_05450</name>
</gene>
<proteinExistence type="predicted"/>
<dbReference type="Proteomes" id="UP000502502">
    <property type="component" value="Chromosome"/>
</dbReference>
<evidence type="ECO:0000256" key="1">
    <source>
        <dbReference type="SAM" id="SignalP"/>
    </source>
</evidence>
<dbReference type="SUPFAM" id="SSF56601">
    <property type="entry name" value="beta-lactamase/transpeptidase-like"/>
    <property type="match status" value="1"/>
</dbReference>
<reference evidence="3 4" key="1">
    <citation type="submission" date="2020-03" db="EMBL/GenBank/DDBJ databases">
        <title>Sphingomonas sp. nov., isolated from fish.</title>
        <authorList>
            <person name="Hyun D.-W."/>
            <person name="Bae J.-W."/>
        </authorList>
    </citation>
    <scope>NUCLEOTIDE SEQUENCE [LARGE SCALE GENOMIC DNA]</scope>
    <source>
        <strain evidence="3 4">HDW15C</strain>
    </source>
</reference>
<dbReference type="PANTHER" id="PTHR46825:SF9">
    <property type="entry name" value="BETA-LACTAMASE-RELATED DOMAIN-CONTAINING PROTEIN"/>
    <property type="match status" value="1"/>
</dbReference>
<evidence type="ECO:0000313" key="3">
    <source>
        <dbReference type="EMBL" id="QIL02288.1"/>
    </source>
</evidence>